<dbReference type="Proteomes" id="UP000289996">
    <property type="component" value="Unassembled WGS sequence"/>
</dbReference>
<dbReference type="RefSeq" id="WP_165450049.1">
    <property type="nucleotide sequence ID" value="NZ_UYIG01000122.1"/>
</dbReference>
<proteinExistence type="predicted"/>
<name>A0A660E8J2_9LACO</name>
<keyword evidence="2" id="KW-1185">Reference proteome</keyword>
<protein>
    <submittedName>
        <fullName evidence="1">Uncharacterized protein</fullName>
    </submittedName>
</protein>
<evidence type="ECO:0000313" key="2">
    <source>
        <dbReference type="Proteomes" id="UP000289996"/>
    </source>
</evidence>
<sequence length="78" mass="9165">MEDKENKIVKRMEAERKMLGVRKYNNIFSADQEEPGITLVLKNGEDLKTAIKKAQHLSAELQNVLEYIKHFDPKYQMK</sequence>
<organism evidence="1 2">
    <name type="scientific">Lactiplantibacillus mudanjiangensis</name>
    <dbReference type="NCBI Taxonomy" id="1296538"/>
    <lineage>
        <taxon>Bacteria</taxon>
        <taxon>Bacillati</taxon>
        <taxon>Bacillota</taxon>
        <taxon>Bacilli</taxon>
        <taxon>Lactobacillales</taxon>
        <taxon>Lactobacillaceae</taxon>
        <taxon>Lactiplantibacillus</taxon>
    </lineage>
</organism>
<reference evidence="1 2" key="1">
    <citation type="submission" date="2018-11" db="EMBL/GenBank/DDBJ databases">
        <authorList>
            <person name="Wuyts S."/>
        </authorList>
    </citation>
    <scope>NUCLEOTIDE SEQUENCE [LARGE SCALE GENOMIC DNA]</scope>
    <source>
        <strain evidence="1">Lactobacillus mudanjiangensis AMBF249</strain>
    </source>
</reference>
<evidence type="ECO:0000313" key="1">
    <source>
        <dbReference type="EMBL" id="VDG28719.1"/>
    </source>
</evidence>
<gene>
    <name evidence="1" type="ORF">MUDAN_MDHGFNIF_03129</name>
</gene>
<dbReference type="AlphaFoldDB" id="A0A660E8J2"/>
<dbReference type="EMBL" id="UYIG01000122">
    <property type="protein sequence ID" value="VDG28719.1"/>
    <property type="molecule type" value="Genomic_DNA"/>
</dbReference>
<accession>A0A660E8J2</accession>